<gene>
    <name evidence="11" type="ORF">QYM36_013786</name>
</gene>
<evidence type="ECO:0000259" key="10">
    <source>
        <dbReference type="PROSITE" id="PS50237"/>
    </source>
</evidence>
<evidence type="ECO:0000256" key="4">
    <source>
        <dbReference type="ARBA" id="ARBA00022679"/>
    </source>
</evidence>
<dbReference type="Gene3D" id="3.30.2410.10">
    <property type="entry name" value="Hect, E3 ligase catalytic domain"/>
    <property type="match status" value="1"/>
</dbReference>
<feature type="domain" description="WW" evidence="9">
    <location>
        <begin position="306"/>
        <end position="339"/>
    </location>
</feature>
<comment type="catalytic activity">
    <reaction evidence="1">
        <text>S-ubiquitinyl-[E2 ubiquitin-conjugating enzyme]-L-cysteine + [acceptor protein]-L-lysine = [E2 ubiquitin-conjugating enzyme]-L-cysteine + N(6)-ubiquitinyl-[acceptor protein]-L-lysine.</text>
        <dbReference type="EC" id="2.3.2.26"/>
    </reaction>
</comment>
<keyword evidence="6 7" id="KW-0833">Ubl conjugation pathway</keyword>
<feature type="region of interest" description="Disordered" evidence="8">
    <location>
        <begin position="662"/>
        <end position="685"/>
    </location>
</feature>
<organism evidence="11 12">
    <name type="scientific">Artemia franciscana</name>
    <name type="common">Brine shrimp</name>
    <name type="synonym">Artemia sanfranciscana</name>
    <dbReference type="NCBI Taxonomy" id="6661"/>
    <lineage>
        <taxon>Eukaryota</taxon>
        <taxon>Metazoa</taxon>
        <taxon>Ecdysozoa</taxon>
        <taxon>Arthropoda</taxon>
        <taxon>Crustacea</taxon>
        <taxon>Branchiopoda</taxon>
        <taxon>Anostraca</taxon>
        <taxon>Artemiidae</taxon>
        <taxon>Artemia</taxon>
    </lineage>
</organism>
<dbReference type="SMART" id="SM00456">
    <property type="entry name" value="WW"/>
    <property type="match status" value="2"/>
</dbReference>
<dbReference type="GO" id="GO:0016567">
    <property type="term" value="P:protein ubiquitination"/>
    <property type="evidence" value="ECO:0007669"/>
    <property type="project" value="TreeGrafter"/>
</dbReference>
<dbReference type="GO" id="GO:0006511">
    <property type="term" value="P:ubiquitin-dependent protein catabolic process"/>
    <property type="evidence" value="ECO:0007669"/>
    <property type="project" value="TreeGrafter"/>
</dbReference>
<dbReference type="GO" id="GO:0009966">
    <property type="term" value="P:regulation of signal transduction"/>
    <property type="evidence" value="ECO:0007669"/>
    <property type="project" value="UniProtKB-ARBA"/>
</dbReference>
<evidence type="ECO:0000313" key="12">
    <source>
        <dbReference type="Proteomes" id="UP001187531"/>
    </source>
</evidence>
<evidence type="ECO:0000259" key="9">
    <source>
        <dbReference type="PROSITE" id="PS50020"/>
    </source>
</evidence>
<accession>A0AA88L1W4</accession>
<feature type="region of interest" description="Disordered" evidence="8">
    <location>
        <begin position="521"/>
        <end position="585"/>
    </location>
</feature>
<keyword evidence="12" id="KW-1185">Reference proteome</keyword>
<evidence type="ECO:0000256" key="6">
    <source>
        <dbReference type="ARBA" id="ARBA00022786"/>
    </source>
</evidence>
<dbReference type="GO" id="GO:0048814">
    <property type="term" value="P:regulation of dendrite morphogenesis"/>
    <property type="evidence" value="ECO:0007669"/>
    <property type="project" value="TreeGrafter"/>
</dbReference>
<feature type="domain" description="WW" evidence="9">
    <location>
        <begin position="481"/>
        <end position="514"/>
    </location>
</feature>
<dbReference type="SUPFAM" id="SSF56204">
    <property type="entry name" value="Hect, E3 ligase catalytic domain"/>
    <property type="match status" value="1"/>
</dbReference>
<dbReference type="InterPro" id="IPR001202">
    <property type="entry name" value="WW_dom"/>
</dbReference>
<dbReference type="SMART" id="SM00119">
    <property type="entry name" value="HECTc"/>
    <property type="match status" value="1"/>
</dbReference>
<dbReference type="FunFam" id="3.30.2410.10:FF:000002">
    <property type="entry name" value="E3 ubiquitin-protein ligase HECW2"/>
    <property type="match status" value="1"/>
</dbReference>
<dbReference type="GO" id="GO:0005737">
    <property type="term" value="C:cytoplasm"/>
    <property type="evidence" value="ECO:0007669"/>
    <property type="project" value="TreeGrafter"/>
</dbReference>
<dbReference type="InterPro" id="IPR035983">
    <property type="entry name" value="Hect_E3_ubiquitin_ligase"/>
</dbReference>
<evidence type="ECO:0000256" key="5">
    <source>
        <dbReference type="ARBA" id="ARBA00022737"/>
    </source>
</evidence>
<keyword evidence="4" id="KW-0808">Transferase</keyword>
<dbReference type="Pfam" id="PF00397">
    <property type="entry name" value="WW"/>
    <property type="match status" value="1"/>
</dbReference>
<dbReference type="Proteomes" id="UP001187531">
    <property type="component" value="Unassembled WGS sequence"/>
</dbReference>
<feature type="compositionally biased region" description="Pro residues" evidence="8">
    <location>
        <begin position="562"/>
        <end position="571"/>
    </location>
</feature>
<dbReference type="EMBL" id="JAVRJZ010000017">
    <property type="protein sequence ID" value="KAK2710249.1"/>
    <property type="molecule type" value="Genomic_DNA"/>
</dbReference>
<proteinExistence type="predicted"/>
<name>A0AA88L1W4_ARTSF</name>
<dbReference type="InterPro" id="IPR036020">
    <property type="entry name" value="WW_dom_sf"/>
</dbReference>
<dbReference type="CDD" id="cd00201">
    <property type="entry name" value="WW"/>
    <property type="match status" value="2"/>
</dbReference>
<feature type="active site" description="Glycyl thioester intermediate" evidence="7">
    <location>
        <position position="1033"/>
    </location>
</feature>
<dbReference type="GO" id="GO:0061630">
    <property type="term" value="F:ubiquitin protein ligase activity"/>
    <property type="evidence" value="ECO:0007669"/>
    <property type="project" value="UniProtKB-EC"/>
</dbReference>
<evidence type="ECO:0000256" key="7">
    <source>
        <dbReference type="PROSITE-ProRule" id="PRU00104"/>
    </source>
</evidence>
<dbReference type="PANTHER" id="PTHR11254">
    <property type="entry name" value="HECT DOMAIN UBIQUITIN-PROTEIN LIGASE"/>
    <property type="match status" value="1"/>
</dbReference>
<feature type="compositionally biased region" description="Polar residues" evidence="8">
    <location>
        <begin position="132"/>
        <end position="161"/>
    </location>
</feature>
<feature type="domain" description="HECT" evidence="10">
    <location>
        <begin position="731"/>
        <end position="1065"/>
    </location>
</feature>
<protein>
    <recommendedName>
        <fullName evidence="3">HECT-type E3 ubiquitin transferase</fullName>
        <ecNumber evidence="3">2.3.2.26</ecNumber>
    </recommendedName>
</protein>
<feature type="compositionally biased region" description="Low complexity" evidence="8">
    <location>
        <begin position="540"/>
        <end position="555"/>
    </location>
</feature>
<evidence type="ECO:0000256" key="1">
    <source>
        <dbReference type="ARBA" id="ARBA00000885"/>
    </source>
</evidence>
<comment type="pathway">
    <text evidence="2">Protein modification; protein ubiquitination.</text>
</comment>
<dbReference type="FunFam" id="3.30.2160.10:FF:000001">
    <property type="entry name" value="E3 ubiquitin-protein ligase NEDD4-like"/>
    <property type="match status" value="1"/>
</dbReference>
<evidence type="ECO:0000256" key="2">
    <source>
        <dbReference type="ARBA" id="ARBA00004906"/>
    </source>
</evidence>
<dbReference type="Pfam" id="PF18436">
    <property type="entry name" value="HECW1_helix"/>
    <property type="match status" value="1"/>
</dbReference>
<dbReference type="InterPro" id="IPR040524">
    <property type="entry name" value="HECW1_helix"/>
</dbReference>
<reference evidence="11" key="1">
    <citation type="submission" date="2023-07" db="EMBL/GenBank/DDBJ databases">
        <title>Chromosome-level genome assembly of Artemia franciscana.</title>
        <authorList>
            <person name="Jo E."/>
        </authorList>
    </citation>
    <scope>NUCLEOTIDE SEQUENCE</scope>
    <source>
        <tissue evidence="11">Whole body</tissue>
    </source>
</reference>
<dbReference type="Gene3D" id="3.30.2160.10">
    <property type="entry name" value="Hect, E3 ligase catalytic domain"/>
    <property type="match status" value="1"/>
</dbReference>
<evidence type="ECO:0000256" key="8">
    <source>
        <dbReference type="SAM" id="MobiDB-lite"/>
    </source>
</evidence>
<dbReference type="InterPro" id="IPR050409">
    <property type="entry name" value="E3_ubiq-protein_ligase"/>
</dbReference>
<dbReference type="SUPFAM" id="SSF51045">
    <property type="entry name" value="WW domain"/>
    <property type="match status" value="2"/>
</dbReference>
<dbReference type="PROSITE" id="PS01159">
    <property type="entry name" value="WW_DOMAIN_1"/>
    <property type="match status" value="2"/>
</dbReference>
<dbReference type="PROSITE" id="PS50020">
    <property type="entry name" value="WW_DOMAIN_2"/>
    <property type="match status" value="2"/>
</dbReference>
<dbReference type="InterPro" id="IPR000569">
    <property type="entry name" value="HECT_dom"/>
</dbReference>
<dbReference type="EC" id="2.3.2.26" evidence="3"/>
<dbReference type="PROSITE" id="PS50237">
    <property type="entry name" value="HECT"/>
    <property type="match status" value="1"/>
</dbReference>
<comment type="caution">
    <text evidence="11">The sequence shown here is derived from an EMBL/GenBank/DDBJ whole genome shotgun (WGS) entry which is preliminary data.</text>
</comment>
<dbReference type="Pfam" id="PF00632">
    <property type="entry name" value="HECT"/>
    <property type="match status" value="1"/>
</dbReference>
<feature type="compositionally biased region" description="Basic and acidic residues" evidence="8">
    <location>
        <begin position="355"/>
        <end position="365"/>
    </location>
</feature>
<feature type="region of interest" description="Disordered" evidence="8">
    <location>
        <begin position="109"/>
        <end position="212"/>
    </location>
</feature>
<feature type="compositionally biased region" description="Low complexity" evidence="8">
    <location>
        <begin position="572"/>
        <end position="582"/>
    </location>
</feature>
<feature type="compositionally biased region" description="Low complexity" evidence="8">
    <location>
        <begin position="168"/>
        <end position="189"/>
    </location>
</feature>
<dbReference type="AlphaFoldDB" id="A0AA88L1W4"/>
<dbReference type="Gene3D" id="2.20.70.10">
    <property type="match status" value="2"/>
</dbReference>
<sequence length="1065" mass="120975">MIESINGNLEHNKLPRERHKPWRKIPLSRQNCLLPPAFYIEELELKNHIPLKRVCDMASSSKNRLAFDNPCFKMEPVESRNIPQSQENDYSPIWLKTSGTVYQYEAEAATEVVPPLPPRPVKANHKPLERVNASSPSQDQLERTVTPSEEMPGSTSGSLNSLLAPAYTDRLTTSSPSSLSGMSNLSVESTNVEHDSVNLEQTNNSPAPTPPPKGLKPEFFPHNIPLKPKPKPPNIHVLEPLKTFVTKVYPITPNSPTPFQVATHVFIHPPECESENVEELKNSETVSRVPSLPGNYLRIELPPDQDPLPPNWEARMDSHGRTFYIDHKHKTTSWNRPCPSTSTSEPTSSVSPRSDAMRKQLDRRYQSIRRTIGSRSDRVTPCGKDPSPSSSPVPPPLKQESPVPVQGDSENWQASPALRFLTRPDFFSLLHTKEEALKLFHSSSAVRHMLTKIWREPSSFPKYQHSRELVQLVNLFADENEPLPSGWEGKKDKNGRAFFVDHNRRITTFLDPRLPISLETTYGRGGTLDMRHSSRRNRASQPRCSSQTRSSTPSSQHELDLAPPPLPPRPASNPSASCPAESQPQIPSAYNEKVIAFLRQPNILDILKARYPDISGDSVLKDKVNVIRVEGSSALERMANELDVNILLSLFEDDVMSYIPAAASSSGSSSNQQVHTTRHNRSSHRHFDAKLRHFYQKLESKGYAQGPSKLKINIRRDYILEDGFSKIMSASKKELQRSKLHISFIGEDALDYGGPGREFFFLISRQLFNPYYGLFEYSAQDTYTVQISPLSSCIEHYKEWFRFCGRVLGLALVHQYLLDVFFTRPFYKELLCLSLCLSDLESVDPEFYQSVTWLKENIITNLDLTFCVTEEIGGKHFERELKANGKNISVTEKNKKDYIQRLVKWRLERGVSDQMNCLLRGFTEVVDSRLASIFDARELELVLAGTVEIDVADWRRNTEYRSGYFDGHQVIQWFWQVIDKMDDSQRLKLLQFVTGTSSVPYEGFSALRGSNGPKKFCIEKWGNPDSLPRAHTCFNRLDLPSYPSFTVLYEKLMMAIQETSSFGIE</sequence>
<keyword evidence="5" id="KW-0677">Repeat</keyword>
<dbReference type="FunFam" id="3.90.1750.10:FF:000079">
    <property type="entry name" value="E3 ubiquitin-protein ligase"/>
    <property type="match status" value="1"/>
</dbReference>
<feature type="compositionally biased region" description="Low complexity" evidence="8">
    <location>
        <begin position="339"/>
        <end position="354"/>
    </location>
</feature>
<dbReference type="PANTHER" id="PTHR11254:SF320">
    <property type="entry name" value="HECT-TYPE E3 UBIQUITIN TRANSFERASE"/>
    <property type="match status" value="1"/>
</dbReference>
<evidence type="ECO:0000313" key="11">
    <source>
        <dbReference type="EMBL" id="KAK2710249.1"/>
    </source>
</evidence>
<evidence type="ECO:0000256" key="3">
    <source>
        <dbReference type="ARBA" id="ARBA00012485"/>
    </source>
</evidence>
<dbReference type="Gene3D" id="3.90.1750.10">
    <property type="entry name" value="Hect, E3 ligase catalytic domains"/>
    <property type="match status" value="1"/>
</dbReference>
<feature type="region of interest" description="Disordered" evidence="8">
    <location>
        <begin position="331"/>
        <end position="409"/>
    </location>
</feature>
<dbReference type="CDD" id="cd00078">
    <property type="entry name" value="HECTc"/>
    <property type="match status" value="1"/>
</dbReference>